<protein>
    <recommendedName>
        <fullName evidence="2">Urease accessory protein UreD</fullName>
    </recommendedName>
</protein>
<feature type="region of interest" description="Disordered" evidence="3">
    <location>
        <begin position="284"/>
        <end position="304"/>
    </location>
</feature>
<dbReference type="HAMAP" id="MF_01384">
    <property type="entry name" value="UreD"/>
    <property type="match status" value="1"/>
</dbReference>
<proteinExistence type="inferred from homology"/>
<comment type="caution">
    <text evidence="4">The sequence shown here is derived from an EMBL/GenBank/DDBJ whole genome shotgun (WGS) entry which is preliminary data.</text>
</comment>
<dbReference type="RefSeq" id="WP_165841945.1">
    <property type="nucleotide sequence ID" value="NZ_QEOB01000010.1"/>
</dbReference>
<sequence length="304" mass="32010">MRIDAMPQPPQSGVNEPQLDLCFTRGPSGAVYLSRQRAGYPFHVGRMLDAASGGRVIVQSTSGGLFEGEDVAQHVVATQGAQARVETAAATIVHSMTHGMARSRVRLEAMPGAQIEWLPQPSILFPGARLVSHIDAVLHPGARMLLMDSYMSHDPSGGAQPFGVLEASIDVRSAAGRLLARDAFRLAGSASRPSGAVLRPLGGVRAPFAVHGGLMVLTLDAHEATAALHALETLARHTCYAGASLLPNGCGAFMRLLAVDGQTMRAAMQQAVEAVRERMMEALTSTQGAGNAPIPNIARDKERA</sequence>
<reference evidence="4 5" key="1">
    <citation type="submission" date="2018-05" db="EMBL/GenBank/DDBJ databases">
        <title>Genomic Encyclopedia of Type Strains, Phase IV (KMG-V): Genome sequencing to study the core and pangenomes of soil and plant-associated prokaryotes.</title>
        <authorList>
            <person name="Whitman W."/>
        </authorList>
    </citation>
    <scope>NUCLEOTIDE SEQUENCE [LARGE SCALE GENOMIC DNA]</scope>
    <source>
        <strain evidence="4 5">SCZa-39</strain>
    </source>
</reference>
<comment type="similarity">
    <text evidence="2">Belongs to the UreD family.</text>
</comment>
<keyword evidence="5" id="KW-1185">Reference proteome</keyword>
<evidence type="ECO:0000256" key="2">
    <source>
        <dbReference type="HAMAP-Rule" id="MF_01384"/>
    </source>
</evidence>
<accession>A0ABX5KPT4</accession>
<evidence type="ECO:0000313" key="4">
    <source>
        <dbReference type="EMBL" id="PVX81730.1"/>
    </source>
</evidence>
<comment type="function">
    <text evidence="2">Required for maturation of urease via the functional incorporation of the urease nickel metallocenter.</text>
</comment>
<name>A0ABX5KPT4_9BURK</name>
<dbReference type="Pfam" id="PF01774">
    <property type="entry name" value="UreD"/>
    <property type="match status" value="1"/>
</dbReference>
<keyword evidence="1 2" id="KW-0143">Chaperone</keyword>
<comment type="subunit">
    <text evidence="2">UreD, UreF and UreG form a complex that acts as a GTP-hydrolysis-dependent molecular chaperone, activating the urease apoprotein by helping to assemble the nickel containing metallocenter of UreC. The UreE protein probably delivers the nickel.</text>
</comment>
<evidence type="ECO:0000256" key="1">
    <source>
        <dbReference type="ARBA" id="ARBA00023186"/>
    </source>
</evidence>
<gene>
    <name evidence="2" type="primary">ureD</name>
    <name evidence="4" type="ORF">C7402_110134</name>
</gene>
<keyword evidence="2" id="KW-0996">Nickel insertion</keyword>
<dbReference type="InterPro" id="IPR002669">
    <property type="entry name" value="UreD"/>
</dbReference>
<keyword evidence="2" id="KW-0963">Cytoplasm</keyword>
<evidence type="ECO:0000313" key="5">
    <source>
        <dbReference type="Proteomes" id="UP000245712"/>
    </source>
</evidence>
<dbReference type="Proteomes" id="UP000245712">
    <property type="component" value="Unassembled WGS sequence"/>
</dbReference>
<organism evidence="4 5">
    <name type="scientific">Paraburkholderia unamae</name>
    <dbReference type="NCBI Taxonomy" id="219649"/>
    <lineage>
        <taxon>Bacteria</taxon>
        <taxon>Pseudomonadati</taxon>
        <taxon>Pseudomonadota</taxon>
        <taxon>Betaproteobacteria</taxon>
        <taxon>Burkholderiales</taxon>
        <taxon>Burkholderiaceae</taxon>
        <taxon>Paraburkholderia</taxon>
    </lineage>
</organism>
<dbReference type="EMBL" id="QEOB01000010">
    <property type="protein sequence ID" value="PVX81730.1"/>
    <property type="molecule type" value="Genomic_DNA"/>
</dbReference>
<evidence type="ECO:0000256" key="3">
    <source>
        <dbReference type="SAM" id="MobiDB-lite"/>
    </source>
</evidence>
<comment type="subcellular location">
    <subcellularLocation>
        <location evidence="2">Cytoplasm</location>
    </subcellularLocation>
</comment>